<keyword evidence="2" id="KW-0472">Membrane</keyword>
<reference evidence="7" key="1">
    <citation type="submission" date="2020-11" db="EMBL/GenBank/DDBJ databases">
        <authorList>
            <person name="Tran Van P."/>
        </authorList>
    </citation>
    <scope>NUCLEOTIDE SEQUENCE</scope>
</reference>
<dbReference type="EMBL" id="OC917692">
    <property type="protein sequence ID" value="CAD7647745.1"/>
    <property type="molecule type" value="Genomic_DNA"/>
</dbReference>
<dbReference type="InterPro" id="IPR003598">
    <property type="entry name" value="Ig_sub2"/>
</dbReference>
<dbReference type="GO" id="GO:0005886">
    <property type="term" value="C:plasma membrane"/>
    <property type="evidence" value="ECO:0007669"/>
    <property type="project" value="TreeGrafter"/>
</dbReference>
<keyword evidence="3" id="KW-1015">Disulfide bond</keyword>
<sequence length="395" mass="44385">MSKNPPKHVFIVLPPIIKENDSSRVELMFGPIVDFKRKFCFQVKVECHTSASNPGAVITLLKNGKNMRALSQEFSDAENYQNISVAKITKSFATIVVSVEDNESVITCLATNPVISEGVVRADEVLSVYCKSFSPRFEGWETHLELNEFENKVVNLSAKANPPVVRYSWKYVQKFGSNSGHRNGLNDDYSLSLNRSEELSELGTKGSIRAQGSLLYITNVSRADSGLYVCIASNKIGDSSASLLLDIPLLSPVPREGDSYFQLHCKVDSNPVTKVKWRREETDSDENIDWFRAKIDSNNQTSSKSPVDQILTFFNITRSDAGVYTCYTLRDMKQIIVNVMFKPTIIRNNLKIAADIGETQSIKFVCLANAYPYVHFNWSSNNKDIISDNNWEAMK</sequence>
<proteinExistence type="predicted"/>
<dbReference type="InterPro" id="IPR013098">
    <property type="entry name" value="Ig_I-set"/>
</dbReference>
<evidence type="ECO:0000259" key="6">
    <source>
        <dbReference type="PROSITE" id="PS50835"/>
    </source>
</evidence>
<evidence type="ECO:0000256" key="5">
    <source>
        <dbReference type="ARBA" id="ARBA00023319"/>
    </source>
</evidence>
<dbReference type="GO" id="GO:0098609">
    <property type="term" value="P:cell-cell adhesion"/>
    <property type="evidence" value="ECO:0007669"/>
    <property type="project" value="TreeGrafter"/>
</dbReference>
<protein>
    <recommendedName>
        <fullName evidence="6">Ig-like domain-containing protein</fullName>
    </recommendedName>
</protein>
<dbReference type="EMBL" id="CAJPVJ010002867">
    <property type="protein sequence ID" value="CAG2166888.1"/>
    <property type="molecule type" value="Genomic_DNA"/>
</dbReference>
<gene>
    <name evidence="7" type="ORF">ONB1V03_LOCUS6403</name>
</gene>
<evidence type="ECO:0000256" key="3">
    <source>
        <dbReference type="ARBA" id="ARBA00023157"/>
    </source>
</evidence>
<evidence type="ECO:0000313" key="8">
    <source>
        <dbReference type="Proteomes" id="UP000728032"/>
    </source>
</evidence>
<dbReference type="CDD" id="cd00096">
    <property type="entry name" value="Ig"/>
    <property type="match status" value="1"/>
</dbReference>
<dbReference type="SMART" id="SM00408">
    <property type="entry name" value="IGc2"/>
    <property type="match status" value="2"/>
</dbReference>
<keyword evidence="8" id="KW-1185">Reference proteome</keyword>
<comment type="subcellular location">
    <subcellularLocation>
        <location evidence="1">Membrane</location>
        <topology evidence="1">Single-pass type I membrane protein</topology>
    </subcellularLocation>
</comment>
<dbReference type="PANTHER" id="PTHR11640">
    <property type="entry name" value="NEPHRIN"/>
    <property type="match status" value="1"/>
</dbReference>
<dbReference type="OrthoDB" id="6159398at2759"/>
<evidence type="ECO:0000256" key="2">
    <source>
        <dbReference type="ARBA" id="ARBA00023136"/>
    </source>
</evidence>
<evidence type="ECO:0000256" key="1">
    <source>
        <dbReference type="ARBA" id="ARBA00004479"/>
    </source>
</evidence>
<dbReference type="InterPro" id="IPR013783">
    <property type="entry name" value="Ig-like_fold"/>
</dbReference>
<dbReference type="PROSITE" id="PS50835">
    <property type="entry name" value="IG_LIKE"/>
    <property type="match status" value="2"/>
</dbReference>
<dbReference type="InterPro" id="IPR003599">
    <property type="entry name" value="Ig_sub"/>
</dbReference>
<evidence type="ECO:0000256" key="4">
    <source>
        <dbReference type="ARBA" id="ARBA00023180"/>
    </source>
</evidence>
<name>A0A7R9LTT5_9ACAR</name>
<organism evidence="7">
    <name type="scientific">Oppiella nova</name>
    <dbReference type="NCBI Taxonomy" id="334625"/>
    <lineage>
        <taxon>Eukaryota</taxon>
        <taxon>Metazoa</taxon>
        <taxon>Ecdysozoa</taxon>
        <taxon>Arthropoda</taxon>
        <taxon>Chelicerata</taxon>
        <taxon>Arachnida</taxon>
        <taxon>Acari</taxon>
        <taxon>Acariformes</taxon>
        <taxon>Sarcoptiformes</taxon>
        <taxon>Oribatida</taxon>
        <taxon>Brachypylina</taxon>
        <taxon>Oppioidea</taxon>
        <taxon>Oppiidae</taxon>
        <taxon>Oppiella</taxon>
    </lineage>
</organism>
<dbReference type="Proteomes" id="UP000728032">
    <property type="component" value="Unassembled WGS sequence"/>
</dbReference>
<dbReference type="InterPro" id="IPR036179">
    <property type="entry name" value="Ig-like_dom_sf"/>
</dbReference>
<keyword evidence="5" id="KW-0393">Immunoglobulin domain</keyword>
<dbReference type="AlphaFoldDB" id="A0A7R9LTT5"/>
<dbReference type="Pfam" id="PF07679">
    <property type="entry name" value="I-set"/>
    <property type="match status" value="1"/>
</dbReference>
<feature type="domain" description="Ig-like" evidence="6">
    <location>
        <begin position="113"/>
        <end position="246"/>
    </location>
</feature>
<dbReference type="Pfam" id="PF13927">
    <property type="entry name" value="Ig_3"/>
    <property type="match status" value="1"/>
</dbReference>
<dbReference type="InterPro" id="IPR051275">
    <property type="entry name" value="Cell_adhesion_signaling"/>
</dbReference>
<dbReference type="SMART" id="SM00409">
    <property type="entry name" value="IG"/>
    <property type="match status" value="2"/>
</dbReference>
<dbReference type="GO" id="GO:0050839">
    <property type="term" value="F:cell adhesion molecule binding"/>
    <property type="evidence" value="ECO:0007669"/>
    <property type="project" value="TreeGrafter"/>
</dbReference>
<dbReference type="InterPro" id="IPR007110">
    <property type="entry name" value="Ig-like_dom"/>
</dbReference>
<evidence type="ECO:0000313" key="7">
    <source>
        <dbReference type="EMBL" id="CAD7647745.1"/>
    </source>
</evidence>
<dbReference type="PANTHER" id="PTHR11640:SF164">
    <property type="entry name" value="MAM DOMAIN-CONTAINING GLYCOSYLPHOSPHATIDYLINOSITOL ANCHOR PROTEIN 1"/>
    <property type="match status" value="1"/>
</dbReference>
<feature type="domain" description="Ig-like" evidence="6">
    <location>
        <begin position="256"/>
        <end position="326"/>
    </location>
</feature>
<accession>A0A7R9LTT5</accession>
<dbReference type="GO" id="GO:0005911">
    <property type="term" value="C:cell-cell junction"/>
    <property type="evidence" value="ECO:0007669"/>
    <property type="project" value="TreeGrafter"/>
</dbReference>
<dbReference type="SUPFAM" id="SSF48726">
    <property type="entry name" value="Immunoglobulin"/>
    <property type="match status" value="3"/>
</dbReference>
<dbReference type="Gene3D" id="2.60.40.10">
    <property type="entry name" value="Immunoglobulins"/>
    <property type="match status" value="3"/>
</dbReference>
<keyword evidence="4" id="KW-0325">Glycoprotein</keyword>